<dbReference type="EMBL" id="BAEE01000027">
    <property type="protein sequence ID" value="GAB09088.1"/>
    <property type="molecule type" value="Genomic_DNA"/>
</dbReference>
<feature type="transmembrane region" description="Helical" evidence="2">
    <location>
        <begin position="38"/>
        <end position="61"/>
    </location>
</feature>
<feature type="compositionally biased region" description="Acidic residues" evidence="1">
    <location>
        <begin position="72"/>
        <end position="87"/>
    </location>
</feature>
<dbReference type="AlphaFoldDB" id="G7GZR3"/>
<feature type="compositionally biased region" description="Basic and acidic residues" evidence="1">
    <location>
        <begin position="88"/>
        <end position="100"/>
    </location>
</feature>
<sequence length="100" mass="10895">MHYPKAIGMLGYILILVGIPFIAIWLALAAYAHPDAGWVGVAAVSTLLLGIAALVVSRLVLTSRRDVTERVEEDPIQPEVTAEEAAEYEAHYHGRDVGRE</sequence>
<evidence type="ECO:0000256" key="2">
    <source>
        <dbReference type="SAM" id="Phobius"/>
    </source>
</evidence>
<gene>
    <name evidence="3" type="ORF">GOARA_027_00510</name>
</gene>
<dbReference type="OrthoDB" id="9869645at2"/>
<evidence type="ECO:0000313" key="4">
    <source>
        <dbReference type="Proteomes" id="UP000035088"/>
    </source>
</evidence>
<evidence type="ECO:0000313" key="3">
    <source>
        <dbReference type="EMBL" id="GAB09088.1"/>
    </source>
</evidence>
<feature type="transmembrane region" description="Helical" evidence="2">
    <location>
        <begin position="12"/>
        <end position="32"/>
    </location>
</feature>
<dbReference type="RefSeq" id="WP_007321165.1">
    <property type="nucleotide sequence ID" value="NZ_BAEE01000027.1"/>
</dbReference>
<keyword evidence="2" id="KW-0472">Membrane</keyword>
<dbReference type="STRING" id="1073574.GOARA_027_00510"/>
<keyword evidence="2" id="KW-0812">Transmembrane</keyword>
<feature type="region of interest" description="Disordered" evidence="1">
    <location>
        <begin position="72"/>
        <end position="100"/>
    </location>
</feature>
<evidence type="ECO:0000256" key="1">
    <source>
        <dbReference type="SAM" id="MobiDB-lite"/>
    </source>
</evidence>
<protein>
    <submittedName>
        <fullName evidence="3">Uncharacterized protein</fullName>
    </submittedName>
</protein>
<keyword evidence="2" id="KW-1133">Transmembrane helix</keyword>
<dbReference type="Proteomes" id="UP000035088">
    <property type="component" value="Unassembled WGS sequence"/>
</dbReference>
<keyword evidence="4" id="KW-1185">Reference proteome</keyword>
<name>G7GZR3_9ACTN</name>
<organism evidence="3 4">
    <name type="scientific">Gordonia araii NBRC 100433</name>
    <dbReference type="NCBI Taxonomy" id="1073574"/>
    <lineage>
        <taxon>Bacteria</taxon>
        <taxon>Bacillati</taxon>
        <taxon>Actinomycetota</taxon>
        <taxon>Actinomycetes</taxon>
        <taxon>Mycobacteriales</taxon>
        <taxon>Gordoniaceae</taxon>
        <taxon>Gordonia</taxon>
    </lineage>
</organism>
<comment type="caution">
    <text evidence="3">The sequence shown here is derived from an EMBL/GenBank/DDBJ whole genome shotgun (WGS) entry which is preliminary data.</text>
</comment>
<proteinExistence type="predicted"/>
<accession>G7GZR3</accession>
<reference evidence="3 4" key="1">
    <citation type="submission" date="2011-11" db="EMBL/GenBank/DDBJ databases">
        <title>Whole genome shotgun sequence of Gordonia araii NBRC 100433.</title>
        <authorList>
            <person name="Yoshida Y."/>
            <person name="Hosoyama A."/>
            <person name="Tsuchikane K."/>
            <person name="Katsumata H."/>
            <person name="Yamazaki S."/>
            <person name="Fujita N."/>
        </authorList>
    </citation>
    <scope>NUCLEOTIDE SEQUENCE [LARGE SCALE GENOMIC DNA]</scope>
    <source>
        <strain evidence="3 4">NBRC 100433</strain>
    </source>
</reference>